<accession>A0A8J2BR48</accession>
<evidence type="ECO:0000313" key="2">
    <source>
        <dbReference type="EMBL" id="CAF0692484.1"/>
    </source>
</evidence>
<keyword evidence="1" id="KW-0472">Membrane</keyword>
<dbReference type="AlphaFoldDB" id="A0A8J2BR48"/>
<evidence type="ECO:0000313" key="3">
    <source>
        <dbReference type="Proteomes" id="UP000663859"/>
    </source>
</evidence>
<keyword evidence="1" id="KW-0812">Transmembrane</keyword>
<feature type="transmembrane region" description="Helical" evidence="1">
    <location>
        <begin position="54"/>
        <end position="76"/>
    </location>
</feature>
<name>A0A8J2BR48_9BACT</name>
<evidence type="ECO:0000256" key="1">
    <source>
        <dbReference type="SAM" id="Phobius"/>
    </source>
</evidence>
<proteinExistence type="predicted"/>
<protein>
    <submittedName>
        <fullName evidence="2">Uncharacterized protein</fullName>
    </submittedName>
</protein>
<dbReference type="RefSeq" id="WP_174582804.1">
    <property type="nucleotide sequence ID" value="NZ_CAJNOB010000004.1"/>
</dbReference>
<gene>
    <name evidence="2" type="ORF">MPNT_120033</name>
</gene>
<keyword evidence="1" id="KW-1133">Transmembrane helix</keyword>
<keyword evidence="3" id="KW-1185">Reference proteome</keyword>
<organism evidence="2 3">
    <name type="scientific">Candidatus Methylacidithermus pantelleriae</name>
    <dbReference type="NCBI Taxonomy" id="2744239"/>
    <lineage>
        <taxon>Bacteria</taxon>
        <taxon>Pseudomonadati</taxon>
        <taxon>Verrucomicrobiota</taxon>
        <taxon>Methylacidiphilae</taxon>
        <taxon>Methylacidiphilales</taxon>
        <taxon>Methylacidiphilaceae</taxon>
        <taxon>Candidatus Methylacidithermus</taxon>
    </lineage>
</organism>
<reference evidence="2" key="1">
    <citation type="submission" date="2021-02" db="EMBL/GenBank/DDBJ databases">
        <authorList>
            <person name="Cremers G."/>
            <person name="Picone N."/>
        </authorList>
    </citation>
    <scope>NUCLEOTIDE SEQUENCE</scope>
    <source>
        <strain evidence="2">PQ17</strain>
    </source>
</reference>
<dbReference type="Proteomes" id="UP000663859">
    <property type="component" value="Unassembled WGS sequence"/>
</dbReference>
<dbReference type="EMBL" id="CAJNOB010000004">
    <property type="protein sequence ID" value="CAF0692484.1"/>
    <property type="molecule type" value="Genomic_DNA"/>
</dbReference>
<sequence length="149" mass="17122">MRERWEGAWEKLARWVSQAPVERHDQPSVLPPETLRQILAQWHRERAKRWEQQSALWGGWILVGALAAVLAFAFLWQGEDISQLDPNWEDVDWENLVEPTTGATLPEASFGTSEKERHTWVFLKKSYLLSRASPVGMPEGKTNEALESS</sequence>
<comment type="caution">
    <text evidence="2">The sequence shown here is derived from an EMBL/GenBank/DDBJ whole genome shotgun (WGS) entry which is preliminary data.</text>
</comment>